<evidence type="ECO:0000313" key="6">
    <source>
        <dbReference type="Proteomes" id="UP000504756"/>
    </source>
</evidence>
<dbReference type="CDD" id="cd17292">
    <property type="entry name" value="RMtype1_S_LlaA17I_TRD2-CR2_like"/>
    <property type="match status" value="1"/>
</dbReference>
<dbReference type="GO" id="GO:0009307">
    <property type="term" value="P:DNA restriction-modification system"/>
    <property type="evidence" value="ECO:0007669"/>
    <property type="project" value="UniProtKB-KW"/>
</dbReference>
<dbReference type="InterPro" id="IPR000055">
    <property type="entry name" value="Restrct_endonuc_typeI_TRD"/>
</dbReference>
<evidence type="ECO:0000256" key="1">
    <source>
        <dbReference type="ARBA" id="ARBA00010923"/>
    </source>
</evidence>
<sequence>MTLEPLWGIINLDYSQNKQIQEVRHLSTHKQVPDIRFKGFHEEWELRKLSDIADITMGQSPNGANYTDNPNDHILVQGNADMKNGVVVPRVWTTQITKTANAGDLILSVRAPVGDVGRTDYDIVIGRGVSAIKGNDFVYQTLLKLKSDGYWKSLSTGSTFESINSTDIKNASIITPTLPEQEQIGTFFKTLDKLITLQQRKLDLLKTQKQGYLQKMFPKPGMAVPELRFKGFDEEWEVKKLGDIGSVAMNKRIFKEQTTECGDVPFFKIGTFGREPDAYISRNLFEEYKLKYPYPEIGDVLISASGSIGRTVVYTGKDEYFQDSNIVWLKHDDQLDNQFLNQFYSIVKWHGLEGSTIKRLYNKNILDTDISLPSLEEQSKIGAFFKQLDNNISLQQQKLDLLKTQKQGFLQKMFP</sequence>
<dbReference type="AlphaFoldDB" id="A0A6L2ZVU5"/>
<evidence type="ECO:0000256" key="3">
    <source>
        <dbReference type="ARBA" id="ARBA00023125"/>
    </source>
</evidence>
<dbReference type="InterPro" id="IPR044946">
    <property type="entry name" value="Restrct_endonuc_typeI_TRD_sf"/>
</dbReference>
<proteinExistence type="inferred from homology"/>
<dbReference type="InterPro" id="IPR052021">
    <property type="entry name" value="Type-I_RS_S_subunit"/>
</dbReference>
<comment type="similarity">
    <text evidence="1">Belongs to the type-I restriction system S methylase family.</text>
</comment>
<evidence type="ECO:0000256" key="2">
    <source>
        <dbReference type="ARBA" id="ARBA00022747"/>
    </source>
</evidence>
<dbReference type="GO" id="GO:0003677">
    <property type="term" value="F:DNA binding"/>
    <property type="evidence" value="ECO:0007669"/>
    <property type="project" value="UniProtKB-KW"/>
</dbReference>
<reference evidence="5 6" key="1">
    <citation type="submission" date="2020-06" db="EMBL/GenBank/DDBJ databases">
        <title>Draft genome sequence of Lactic acid bacteria from Okinawan-style tofu.</title>
        <authorList>
            <person name="Takara I."/>
            <person name="Ikematsu S."/>
        </authorList>
    </citation>
    <scope>NUCLEOTIDE SEQUENCE [LARGE SCALE GENOMIC DNA]</scope>
    <source>
        <strain evidence="6">lg38</strain>
    </source>
</reference>
<keyword evidence="3" id="KW-0238">DNA-binding</keyword>
<dbReference type="Pfam" id="PF01420">
    <property type="entry name" value="Methylase_S"/>
    <property type="match status" value="2"/>
</dbReference>
<name>A0A6L2ZVU5_9LACT</name>
<accession>A0A6L2ZVU5</accession>
<dbReference type="CDD" id="cd17494">
    <property type="entry name" value="RMtype1_S_Sma198ORF994P-TRD2-CR2_like"/>
    <property type="match status" value="1"/>
</dbReference>
<evidence type="ECO:0000259" key="4">
    <source>
        <dbReference type="Pfam" id="PF01420"/>
    </source>
</evidence>
<dbReference type="EMBL" id="BLXU01000008">
    <property type="protein sequence ID" value="GFO52199.1"/>
    <property type="molecule type" value="Genomic_DNA"/>
</dbReference>
<dbReference type="SUPFAM" id="SSF116734">
    <property type="entry name" value="DNA methylase specificity domain"/>
    <property type="match status" value="2"/>
</dbReference>
<dbReference type="Gene3D" id="3.90.220.20">
    <property type="entry name" value="DNA methylase specificity domains"/>
    <property type="match status" value="2"/>
</dbReference>
<keyword evidence="2" id="KW-0680">Restriction system</keyword>
<protein>
    <submittedName>
        <fullName evidence="5">Putative type I site-specific deoxyribonuclease</fullName>
    </submittedName>
</protein>
<comment type="caution">
    <text evidence="5">The sequence shown here is derived from an EMBL/GenBank/DDBJ whole genome shotgun (WGS) entry which is preliminary data.</text>
</comment>
<gene>
    <name evidence="5" type="primary">hsdS</name>
    <name evidence="5" type="ORF">ikelab_14740</name>
</gene>
<dbReference type="PANTHER" id="PTHR30408">
    <property type="entry name" value="TYPE-1 RESTRICTION ENZYME ECOKI SPECIFICITY PROTEIN"/>
    <property type="match status" value="1"/>
</dbReference>
<dbReference type="Proteomes" id="UP000504756">
    <property type="component" value="Unassembled WGS sequence"/>
</dbReference>
<feature type="domain" description="Type I restriction modification DNA specificity" evidence="4">
    <location>
        <begin position="42"/>
        <end position="206"/>
    </location>
</feature>
<feature type="domain" description="Type I restriction modification DNA specificity" evidence="4">
    <location>
        <begin position="234"/>
        <end position="403"/>
    </location>
</feature>
<dbReference type="PANTHER" id="PTHR30408:SF12">
    <property type="entry name" value="TYPE I RESTRICTION ENZYME MJAVIII SPECIFICITY SUBUNIT"/>
    <property type="match status" value="1"/>
</dbReference>
<organism evidence="5 6">
    <name type="scientific">Lactococcus garvieae</name>
    <dbReference type="NCBI Taxonomy" id="1363"/>
    <lineage>
        <taxon>Bacteria</taxon>
        <taxon>Bacillati</taxon>
        <taxon>Bacillota</taxon>
        <taxon>Bacilli</taxon>
        <taxon>Lactobacillales</taxon>
        <taxon>Streptococcaceae</taxon>
        <taxon>Lactococcus</taxon>
    </lineage>
</organism>
<evidence type="ECO:0000313" key="5">
    <source>
        <dbReference type="EMBL" id="GFO52199.1"/>
    </source>
</evidence>